<dbReference type="Gene3D" id="3.90.190.10">
    <property type="entry name" value="Protein tyrosine phosphatase superfamily"/>
    <property type="match status" value="1"/>
</dbReference>
<dbReference type="FunFam" id="3.90.190.10:FF:000082">
    <property type="entry name" value="Serine/threonine/tyrosine-interacting-like protein 1"/>
    <property type="match status" value="1"/>
</dbReference>
<dbReference type="InterPro" id="IPR053272">
    <property type="entry name" value="STY_interacting-like"/>
</dbReference>
<organism evidence="1 2">
    <name type="scientific">Owenia fusiformis</name>
    <name type="common">Polychaete worm</name>
    <dbReference type="NCBI Taxonomy" id="6347"/>
    <lineage>
        <taxon>Eukaryota</taxon>
        <taxon>Metazoa</taxon>
        <taxon>Spiralia</taxon>
        <taxon>Lophotrochozoa</taxon>
        <taxon>Annelida</taxon>
        <taxon>Polychaeta</taxon>
        <taxon>Sedentaria</taxon>
        <taxon>Canalipalpata</taxon>
        <taxon>Sabellida</taxon>
        <taxon>Oweniida</taxon>
        <taxon>Oweniidae</taxon>
        <taxon>Owenia</taxon>
    </lineage>
</organism>
<dbReference type="PANTHER" id="PTHR46659">
    <property type="entry name" value="SERINE/THREONINE/TYROSINE-INTERACTING-LIKE PROTEIN 1"/>
    <property type="match status" value="1"/>
</dbReference>
<dbReference type="GO" id="GO:2001244">
    <property type="term" value="P:positive regulation of intrinsic apoptotic signaling pathway"/>
    <property type="evidence" value="ECO:0007669"/>
    <property type="project" value="TreeGrafter"/>
</dbReference>
<dbReference type="AlphaFoldDB" id="A0A8J1XNH2"/>
<dbReference type="GO" id="GO:0005739">
    <property type="term" value="C:mitochondrion"/>
    <property type="evidence" value="ECO:0007669"/>
    <property type="project" value="TreeGrafter"/>
</dbReference>
<dbReference type="CDD" id="cd14517">
    <property type="entry name" value="DSP_STYXL1"/>
    <property type="match status" value="1"/>
</dbReference>
<dbReference type="InterPro" id="IPR029021">
    <property type="entry name" value="Prot-tyrosine_phosphatase-like"/>
</dbReference>
<comment type="caution">
    <text evidence="1">The sequence shown here is derived from an EMBL/GenBank/DDBJ whole genome shotgun (WGS) entry which is preliminary data.</text>
</comment>
<proteinExistence type="predicted"/>
<dbReference type="GO" id="GO:0004864">
    <property type="term" value="F:protein phosphatase inhibitor activity"/>
    <property type="evidence" value="ECO:0007669"/>
    <property type="project" value="TreeGrafter"/>
</dbReference>
<gene>
    <name evidence="1" type="ORF">OFUS_LOCUS25471</name>
</gene>
<dbReference type="InterPro" id="IPR036873">
    <property type="entry name" value="Rhodanese-like_dom_sf"/>
</dbReference>
<dbReference type="Gene3D" id="3.40.250.10">
    <property type="entry name" value="Rhodanese-like domain"/>
    <property type="match status" value="1"/>
</dbReference>
<dbReference type="SMART" id="SM00450">
    <property type="entry name" value="RHOD"/>
    <property type="match status" value="1"/>
</dbReference>
<name>A0A8J1XNH2_OWEFU</name>
<dbReference type="GO" id="GO:0062030">
    <property type="term" value="P:negative regulation of stress granule assembly"/>
    <property type="evidence" value="ECO:0007669"/>
    <property type="project" value="TreeGrafter"/>
</dbReference>
<dbReference type="Pfam" id="PF00581">
    <property type="entry name" value="Rhodanese"/>
    <property type="match status" value="1"/>
</dbReference>
<sequence length="296" mass="33854">MAELQLIEPTELYNILNQGTRYPALSDPNYLLLLDARKKHEYNESHIVTAKKAPKNEADEFVVPYDAELECKQHVIVYDGNTRSLKEESDAISCSKIMSEMGSRHPVKILRGGYEDFSALYPFLRTQKILFMPREMDEMKTFPIEIMPGLLYVGNARQGNAAYIQKDLKVQGHINCCVEAGEFFSKEGPQLMHIPVEDSCDADLYSSFEKACQFIDSYKEAGKVVLVYSTLGISRGVTIVMAYLMNNYKWSLKEVWDHAKKCCTSIRPNRGFVEQLSKWEVELFGEKLTNIDDPNF</sequence>
<dbReference type="GO" id="GO:0001691">
    <property type="term" value="F:pseudophosphatase activity"/>
    <property type="evidence" value="ECO:0007669"/>
    <property type="project" value="TreeGrafter"/>
</dbReference>
<dbReference type="InterPro" id="IPR001763">
    <property type="entry name" value="Rhodanese-like_dom"/>
</dbReference>
<dbReference type="EMBL" id="CAIIXF020000012">
    <property type="protein sequence ID" value="CAH1801705.1"/>
    <property type="molecule type" value="Genomic_DNA"/>
</dbReference>
<dbReference type="SMART" id="SM00195">
    <property type="entry name" value="DSPc"/>
    <property type="match status" value="1"/>
</dbReference>
<keyword evidence="2" id="KW-1185">Reference proteome</keyword>
<dbReference type="Proteomes" id="UP000749559">
    <property type="component" value="Unassembled WGS sequence"/>
</dbReference>
<evidence type="ECO:0000313" key="2">
    <source>
        <dbReference type="Proteomes" id="UP000749559"/>
    </source>
</evidence>
<dbReference type="Pfam" id="PF00782">
    <property type="entry name" value="DSPc"/>
    <property type="match status" value="1"/>
</dbReference>
<reference evidence="1" key="1">
    <citation type="submission" date="2022-03" db="EMBL/GenBank/DDBJ databases">
        <authorList>
            <person name="Martin C."/>
        </authorList>
    </citation>
    <scope>NUCLEOTIDE SEQUENCE</scope>
</reference>
<evidence type="ECO:0000313" key="1">
    <source>
        <dbReference type="EMBL" id="CAH1801705.1"/>
    </source>
</evidence>
<dbReference type="SUPFAM" id="SSF52799">
    <property type="entry name" value="(Phosphotyrosine protein) phosphatases II"/>
    <property type="match status" value="1"/>
</dbReference>
<dbReference type="GO" id="GO:0019903">
    <property type="term" value="F:protein phosphatase binding"/>
    <property type="evidence" value="ECO:0007669"/>
    <property type="project" value="TreeGrafter"/>
</dbReference>
<dbReference type="InterPro" id="IPR000340">
    <property type="entry name" value="Dual-sp_phosphatase_cat-dom"/>
</dbReference>
<dbReference type="PROSITE" id="PS50206">
    <property type="entry name" value="RHODANESE_3"/>
    <property type="match status" value="1"/>
</dbReference>
<dbReference type="SUPFAM" id="SSF52821">
    <property type="entry name" value="Rhodanese/Cell cycle control phosphatase"/>
    <property type="match status" value="1"/>
</dbReference>
<dbReference type="PROSITE" id="PS50054">
    <property type="entry name" value="TYR_PHOSPHATASE_DUAL"/>
    <property type="match status" value="1"/>
</dbReference>
<dbReference type="PANTHER" id="PTHR46659:SF1">
    <property type="entry name" value="SERINE_THREONINE_TYROSINE-INTERACTING-LIKE PROTEIN 1"/>
    <property type="match status" value="1"/>
</dbReference>
<dbReference type="InterPro" id="IPR020422">
    <property type="entry name" value="TYR_PHOSPHATASE_DUAL_dom"/>
</dbReference>
<accession>A0A8J1XNH2</accession>
<dbReference type="OrthoDB" id="10252009at2759"/>
<protein>
    <submittedName>
        <fullName evidence="1">Uncharacterized protein</fullName>
    </submittedName>
</protein>